<dbReference type="Proteomes" id="UP000308133">
    <property type="component" value="Unassembled WGS sequence"/>
</dbReference>
<reference evidence="2 3" key="1">
    <citation type="submission" date="2018-02" db="EMBL/GenBank/DDBJ databases">
        <title>Draft genome sequences of Elsinoe sp., causing black scab on jojoba.</title>
        <authorList>
            <person name="Stodart B."/>
            <person name="Jeffress S."/>
            <person name="Ash G."/>
            <person name="Arun Chinnappa K."/>
        </authorList>
    </citation>
    <scope>NUCLEOTIDE SEQUENCE [LARGE SCALE GENOMIC DNA]</scope>
    <source>
        <strain evidence="2 3">Hillstone_2</strain>
    </source>
</reference>
<dbReference type="InterPro" id="IPR017946">
    <property type="entry name" value="PLC-like_Pdiesterase_TIM-brl"/>
</dbReference>
<dbReference type="PROSITE" id="PS51257">
    <property type="entry name" value="PROKAR_LIPOPROTEIN"/>
    <property type="match status" value="1"/>
</dbReference>
<dbReference type="GO" id="GO:0008081">
    <property type="term" value="F:phosphoric diester hydrolase activity"/>
    <property type="evidence" value="ECO:0007669"/>
    <property type="project" value="InterPro"/>
</dbReference>
<evidence type="ECO:0000313" key="3">
    <source>
        <dbReference type="Proteomes" id="UP000308133"/>
    </source>
</evidence>
<comment type="caution">
    <text evidence="2">The sequence shown here is derived from an EMBL/GenBank/DDBJ whole genome shotgun (WGS) entry which is preliminary data.</text>
</comment>
<sequence length="366" mass="39308">MPSFGRFISLLPFLVQPVLSQTSGQACNQFPALCDRSYDNITQLGAHNSPFLRDGQDGFTQSGNHYYNTTVQLNAGVRLVTAQVHRDNGTLRLCHSNCQLLDAGPLRDWLTEIRTWLSSNADNVVTVLLVNADSVSATDLAAEYSAANAVNISYAPPSSSVAPTTWPTLRELIANQTRLITFVASLPSPSPSAPYLLDEFTYLFESPYQNNQPSDLLRCGVDRPSRFNGNTATALQNNLLPLTNHFLYNDSLSLFGNSIDQPDESRVNVTNAPGGPGEGNMGQKADLCTREYGRAPWGMLVDFFNVGPAIQTVDRLNGVSVPIGRQEVGEGAPAAGSSSGSRVGWGMWGAVVVVGLGLAAQEWAAA</sequence>
<evidence type="ECO:0000256" key="1">
    <source>
        <dbReference type="SAM" id="SignalP"/>
    </source>
</evidence>
<dbReference type="EMBL" id="PTQR01000006">
    <property type="protein sequence ID" value="TKX27188.1"/>
    <property type="molecule type" value="Genomic_DNA"/>
</dbReference>
<dbReference type="GO" id="GO:0006629">
    <property type="term" value="P:lipid metabolic process"/>
    <property type="evidence" value="ECO:0007669"/>
    <property type="project" value="InterPro"/>
</dbReference>
<feature type="signal peptide" evidence="1">
    <location>
        <begin position="1"/>
        <end position="20"/>
    </location>
</feature>
<keyword evidence="1" id="KW-0732">Signal</keyword>
<dbReference type="SUPFAM" id="SSF51695">
    <property type="entry name" value="PLC-like phosphodiesterases"/>
    <property type="match status" value="1"/>
</dbReference>
<dbReference type="InterPro" id="IPR051057">
    <property type="entry name" value="PI-PLC_domain"/>
</dbReference>
<dbReference type="AlphaFoldDB" id="A0A4U7B6X0"/>
<dbReference type="Pfam" id="PF26146">
    <property type="entry name" value="PI-PLC_X"/>
    <property type="match status" value="1"/>
</dbReference>
<dbReference type="PANTHER" id="PTHR13593:SF80">
    <property type="entry name" value="PLC-LIKE PHOSPHODIESTERASE"/>
    <property type="match status" value="1"/>
</dbReference>
<organism evidence="2 3">
    <name type="scientific">Elsinoe australis</name>
    <dbReference type="NCBI Taxonomy" id="40998"/>
    <lineage>
        <taxon>Eukaryota</taxon>
        <taxon>Fungi</taxon>
        <taxon>Dikarya</taxon>
        <taxon>Ascomycota</taxon>
        <taxon>Pezizomycotina</taxon>
        <taxon>Dothideomycetes</taxon>
        <taxon>Dothideomycetidae</taxon>
        <taxon>Myriangiales</taxon>
        <taxon>Elsinoaceae</taxon>
        <taxon>Elsinoe</taxon>
    </lineage>
</organism>
<gene>
    <name evidence="2" type="ORF">C1H76_0482</name>
</gene>
<proteinExistence type="predicted"/>
<protein>
    <recommendedName>
        <fullName evidence="4">PLC-like phosphodiesterase</fullName>
    </recommendedName>
</protein>
<evidence type="ECO:0008006" key="4">
    <source>
        <dbReference type="Google" id="ProtNLM"/>
    </source>
</evidence>
<accession>A0A4U7B6X0</accession>
<evidence type="ECO:0000313" key="2">
    <source>
        <dbReference type="EMBL" id="TKX27188.1"/>
    </source>
</evidence>
<dbReference type="Gene3D" id="3.20.20.190">
    <property type="entry name" value="Phosphatidylinositol (PI) phosphodiesterase"/>
    <property type="match status" value="1"/>
</dbReference>
<feature type="chain" id="PRO_5020224323" description="PLC-like phosphodiesterase" evidence="1">
    <location>
        <begin position="21"/>
        <end position="366"/>
    </location>
</feature>
<name>A0A4U7B6X0_9PEZI</name>
<dbReference type="PANTHER" id="PTHR13593">
    <property type="match status" value="1"/>
</dbReference>